<feature type="transmembrane region" description="Helical" evidence="6">
    <location>
        <begin position="325"/>
        <end position="344"/>
    </location>
</feature>
<comment type="caution">
    <text evidence="7">The sequence shown here is derived from an EMBL/GenBank/DDBJ whole genome shotgun (WGS) entry which is preliminary data.</text>
</comment>
<name>A0ABR3ACQ0_9AGAR</name>
<feature type="region of interest" description="Disordered" evidence="5">
    <location>
        <begin position="1"/>
        <end position="59"/>
    </location>
</feature>
<reference evidence="7 8" key="1">
    <citation type="submission" date="2024-05" db="EMBL/GenBank/DDBJ databases">
        <title>A draft genome resource for the thread blight pathogen Marasmius tenuissimus strain MS-2.</title>
        <authorList>
            <person name="Yulfo-Soto G.E."/>
            <person name="Baruah I.K."/>
            <person name="Amoako-Attah I."/>
            <person name="Bukari Y."/>
            <person name="Meinhardt L.W."/>
            <person name="Bailey B.A."/>
            <person name="Cohen S.P."/>
        </authorList>
    </citation>
    <scope>NUCLEOTIDE SEQUENCE [LARGE SCALE GENOMIC DNA]</scope>
    <source>
        <strain evidence="7 8">MS-2</strain>
    </source>
</reference>
<feature type="transmembrane region" description="Helical" evidence="6">
    <location>
        <begin position="246"/>
        <end position="264"/>
    </location>
</feature>
<feature type="compositionally biased region" description="Basic and acidic residues" evidence="5">
    <location>
        <begin position="35"/>
        <end position="58"/>
    </location>
</feature>
<evidence type="ECO:0000256" key="6">
    <source>
        <dbReference type="SAM" id="Phobius"/>
    </source>
</evidence>
<feature type="compositionally biased region" description="Polar residues" evidence="5">
    <location>
        <begin position="7"/>
        <end position="34"/>
    </location>
</feature>
<dbReference type="PANTHER" id="PTHR23502">
    <property type="entry name" value="MAJOR FACILITATOR SUPERFAMILY"/>
    <property type="match status" value="1"/>
</dbReference>
<feature type="transmembrane region" description="Helical" evidence="6">
    <location>
        <begin position="405"/>
        <end position="424"/>
    </location>
</feature>
<dbReference type="Proteomes" id="UP001437256">
    <property type="component" value="Unassembled WGS sequence"/>
</dbReference>
<feature type="transmembrane region" description="Helical" evidence="6">
    <location>
        <begin position="364"/>
        <end position="384"/>
    </location>
</feature>
<dbReference type="CDD" id="cd17323">
    <property type="entry name" value="MFS_Tpo1_MDR_like"/>
    <property type="match status" value="1"/>
</dbReference>
<evidence type="ECO:0000256" key="1">
    <source>
        <dbReference type="ARBA" id="ARBA00004141"/>
    </source>
</evidence>
<dbReference type="SUPFAM" id="SSF103473">
    <property type="entry name" value="MFS general substrate transporter"/>
    <property type="match status" value="1"/>
</dbReference>
<dbReference type="InterPro" id="IPR011701">
    <property type="entry name" value="MFS"/>
</dbReference>
<dbReference type="PANTHER" id="PTHR23502:SF143">
    <property type="entry name" value="MULTIDRUG TRANSPORTER, PUTATIVE (AFU_ORTHOLOGUE AFUA_7G04900)-RELATED"/>
    <property type="match status" value="1"/>
</dbReference>
<evidence type="ECO:0000256" key="5">
    <source>
        <dbReference type="SAM" id="MobiDB-lite"/>
    </source>
</evidence>
<feature type="transmembrane region" description="Helical" evidence="6">
    <location>
        <begin position="137"/>
        <end position="157"/>
    </location>
</feature>
<keyword evidence="2 6" id="KW-0812">Transmembrane</keyword>
<evidence type="ECO:0000313" key="7">
    <source>
        <dbReference type="EMBL" id="KAL0070749.1"/>
    </source>
</evidence>
<comment type="subcellular location">
    <subcellularLocation>
        <location evidence="1">Membrane</location>
        <topology evidence="1">Multi-pass membrane protein</topology>
    </subcellularLocation>
</comment>
<dbReference type="EMBL" id="JBBXMP010000005">
    <property type="protein sequence ID" value="KAL0070749.1"/>
    <property type="molecule type" value="Genomic_DNA"/>
</dbReference>
<sequence length="538" mass="58678">MDPDNLPLSTESLRAGATSMQTYDPGASSSTSDSVEMKELGGKSSETKNRAKREDKRTSGVSVTVVQVEAGTGLERDLLIVDWDIDDPENPRNWSRRRKFTCTTLLAALTFLTPLSSTMIAPAGRTIAEEFHITDEFIVNMVTSVFVLAYAFGPLIIGPLRQLIAFRFLSGIGGSAPFSVSGGILGDIWSAEERGTANGLYTVGAVLGTGVGPVCGAWIAEKTSWRWVVCMSNLFTETPSQDHTQFWATSVVDGIFVVLFFLLLDETYPPVLLARRAAKLRAQRGLPKGDLSVIRTKYESPDWTLGAFIWKSVIRPFELTIQEPIIQAVGAYMTFLYGLVYLVLTTIPDITLVLRQESLGVSGLHYIAHCIGAVGAAYFSMRTLDPLYRYLKTRHDGQGRPEFRLPVLILGTILLPIGTLIIGWTASPRLHWIGTDVGLLLVAAGTDLNFQPMTTYLIDAFTLHAASALAAVTFFRSIAGFAFPLFAPAMFHRLGYGLGCTVLAVIAIVLGCPTPFILWRYGPTLRAKSRYSAGPSTD</sequence>
<evidence type="ECO:0000256" key="3">
    <source>
        <dbReference type="ARBA" id="ARBA00022989"/>
    </source>
</evidence>
<dbReference type="Pfam" id="PF07690">
    <property type="entry name" value="MFS_1"/>
    <property type="match status" value="1"/>
</dbReference>
<dbReference type="Gene3D" id="1.20.1250.20">
    <property type="entry name" value="MFS general substrate transporter like domains"/>
    <property type="match status" value="1"/>
</dbReference>
<evidence type="ECO:0000256" key="4">
    <source>
        <dbReference type="ARBA" id="ARBA00023136"/>
    </source>
</evidence>
<keyword evidence="4 6" id="KW-0472">Membrane</keyword>
<evidence type="ECO:0000313" key="8">
    <source>
        <dbReference type="Proteomes" id="UP001437256"/>
    </source>
</evidence>
<gene>
    <name evidence="7" type="ORF">AAF712_001970</name>
</gene>
<accession>A0ABR3ACQ0</accession>
<dbReference type="InterPro" id="IPR036259">
    <property type="entry name" value="MFS_trans_sf"/>
</dbReference>
<keyword evidence="8" id="KW-1185">Reference proteome</keyword>
<evidence type="ECO:0000256" key="2">
    <source>
        <dbReference type="ARBA" id="ARBA00022692"/>
    </source>
</evidence>
<proteinExistence type="predicted"/>
<feature type="transmembrane region" description="Helical" evidence="6">
    <location>
        <begin position="164"/>
        <end position="185"/>
    </location>
</feature>
<keyword evidence="3 6" id="KW-1133">Transmembrane helix</keyword>
<organism evidence="7 8">
    <name type="scientific">Marasmius tenuissimus</name>
    <dbReference type="NCBI Taxonomy" id="585030"/>
    <lineage>
        <taxon>Eukaryota</taxon>
        <taxon>Fungi</taxon>
        <taxon>Dikarya</taxon>
        <taxon>Basidiomycota</taxon>
        <taxon>Agaricomycotina</taxon>
        <taxon>Agaricomycetes</taxon>
        <taxon>Agaricomycetidae</taxon>
        <taxon>Agaricales</taxon>
        <taxon>Marasmiineae</taxon>
        <taxon>Marasmiaceae</taxon>
        <taxon>Marasmius</taxon>
    </lineage>
</organism>
<feature type="transmembrane region" description="Helical" evidence="6">
    <location>
        <begin position="100"/>
        <end position="117"/>
    </location>
</feature>
<feature type="transmembrane region" description="Helical" evidence="6">
    <location>
        <begin position="495"/>
        <end position="519"/>
    </location>
</feature>
<protein>
    <submittedName>
        <fullName evidence="7">Uncharacterized protein</fullName>
    </submittedName>
</protein>
<feature type="transmembrane region" description="Helical" evidence="6">
    <location>
        <begin position="462"/>
        <end position="483"/>
    </location>
</feature>